<proteinExistence type="predicted"/>
<evidence type="ECO:0000313" key="2">
    <source>
        <dbReference type="Proteomes" id="UP001207468"/>
    </source>
</evidence>
<organism evidence="1 2">
    <name type="scientific">Russula earlei</name>
    <dbReference type="NCBI Taxonomy" id="71964"/>
    <lineage>
        <taxon>Eukaryota</taxon>
        <taxon>Fungi</taxon>
        <taxon>Dikarya</taxon>
        <taxon>Basidiomycota</taxon>
        <taxon>Agaricomycotina</taxon>
        <taxon>Agaricomycetes</taxon>
        <taxon>Russulales</taxon>
        <taxon>Russulaceae</taxon>
        <taxon>Russula</taxon>
    </lineage>
</organism>
<evidence type="ECO:0000313" key="1">
    <source>
        <dbReference type="EMBL" id="KAI9511261.1"/>
    </source>
</evidence>
<comment type="caution">
    <text evidence="1">The sequence shown here is derived from an EMBL/GenBank/DDBJ whole genome shotgun (WGS) entry which is preliminary data.</text>
</comment>
<dbReference type="EMBL" id="JAGFNK010000024">
    <property type="protein sequence ID" value="KAI9511261.1"/>
    <property type="molecule type" value="Genomic_DNA"/>
</dbReference>
<reference evidence="1" key="1">
    <citation type="submission" date="2021-03" db="EMBL/GenBank/DDBJ databases">
        <title>Evolutionary priming and transition to the ectomycorrhizal habit in an iconic lineage of mushroom-forming fungi: is preadaptation a requirement?</title>
        <authorList>
            <consortium name="DOE Joint Genome Institute"/>
            <person name="Looney B.P."/>
            <person name="Miyauchi S."/>
            <person name="Morin E."/>
            <person name="Drula E."/>
            <person name="Courty P.E."/>
            <person name="Chicoki N."/>
            <person name="Fauchery L."/>
            <person name="Kohler A."/>
            <person name="Kuo A."/>
            <person name="LaButti K."/>
            <person name="Pangilinan J."/>
            <person name="Lipzen A."/>
            <person name="Riley R."/>
            <person name="Andreopoulos W."/>
            <person name="He G."/>
            <person name="Johnson J."/>
            <person name="Barry K.W."/>
            <person name="Grigoriev I.V."/>
            <person name="Nagy L."/>
            <person name="Hibbett D."/>
            <person name="Henrissat B."/>
            <person name="Matheny P.B."/>
            <person name="Labbe J."/>
            <person name="Martin A.F."/>
        </authorList>
    </citation>
    <scope>NUCLEOTIDE SEQUENCE</scope>
    <source>
        <strain evidence="1">BPL698</strain>
    </source>
</reference>
<accession>A0ACC0UJ52</accession>
<sequence length="324" mass="35415">MVRHATEETTTTTTTTTHSPGTRSTDLIDSKVADADVDEATGTNSNDDAEAAALSAICRPEHCFHAFDALYCALTHATPIEPRFADVKYPLFVTWNARTRRSGSVSSSSSSSRSGGGSSGGWSTRLRGCIGSFDPQPLRTGLEEYALLSAFRDHRFRRVDLRELPSLQCGVSLLTDFEDATSYLDWTVGVHGIQISFTPPLTSPSASDAPSPLSSAVSLLSRPLTSHFSSSSSSVAARRLSATYLPEVAPEQGWEHIDAIDSAIRKAGWNGRISEDLRRSVRVRRYQSRKCVVGWDEFVKWRADRGHPVDPDLDVGHGQVDLRF</sequence>
<protein>
    <submittedName>
        <fullName evidence="1">Alport syndrome</fullName>
    </submittedName>
</protein>
<keyword evidence="2" id="KW-1185">Reference proteome</keyword>
<dbReference type="Proteomes" id="UP001207468">
    <property type="component" value="Unassembled WGS sequence"/>
</dbReference>
<name>A0ACC0UJ52_9AGAM</name>
<gene>
    <name evidence="1" type="ORF">F5148DRAFT_1373910</name>
</gene>